<keyword evidence="2" id="KW-1185">Reference proteome</keyword>
<reference evidence="1 2" key="1">
    <citation type="submission" date="2020-02" db="EMBL/GenBank/DDBJ databases">
        <authorList>
            <person name="Zheng R.K."/>
            <person name="Sun C.M."/>
        </authorList>
    </citation>
    <scope>NUCLEOTIDE SEQUENCE [LARGE SCALE GENOMIC DNA]</scope>
    <source>
        <strain evidence="2">zrk23</strain>
    </source>
</reference>
<sequence length="86" mass="9589">MATNYEIRGEKDNMEKSAKTTNLDYPTAEMIQREDTIYATFLGAVNTDVVDGVEDLEKIDPRLKVIRIGDAEELHNQGLGDLDLGC</sequence>
<dbReference type="Proteomes" id="UP000501568">
    <property type="component" value="Chromosome"/>
</dbReference>
<accession>A0A6G6Y3I3</accession>
<gene>
    <name evidence="1" type="ORF">G5C33_06440</name>
</gene>
<dbReference type="RefSeq" id="WP_165326460.1">
    <property type="nucleotide sequence ID" value="NZ_CP049109.1"/>
</dbReference>
<dbReference type="KEGG" id="spzr:G5C33_06440"/>
<organism evidence="1 2">
    <name type="scientific">Stakelama tenebrarum</name>
    <dbReference type="NCBI Taxonomy" id="2711215"/>
    <lineage>
        <taxon>Bacteria</taxon>
        <taxon>Pseudomonadati</taxon>
        <taxon>Pseudomonadota</taxon>
        <taxon>Alphaproteobacteria</taxon>
        <taxon>Sphingomonadales</taxon>
        <taxon>Sphingomonadaceae</taxon>
        <taxon>Stakelama</taxon>
    </lineage>
</organism>
<evidence type="ECO:0000313" key="1">
    <source>
        <dbReference type="EMBL" id="QIG79460.1"/>
    </source>
</evidence>
<protein>
    <submittedName>
        <fullName evidence="1">Uncharacterized protein</fullName>
    </submittedName>
</protein>
<proteinExistence type="predicted"/>
<dbReference type="EMBL" id="CP049109">
    <property type="protein sequence ID" value="QIG79460.1"/>
    <property type="molecule type" value="Genomic_DNA"/>
</dbReference>
<evidence type="ECO:0000313" key="2">
    <source>
        <dbReference type="Proteomes" id="UP000501568"/>
    </source>
</evidence>
<dbReference type="AlphaFoldDB" id="A0A6G6Y3I3"/>
<name>A0A6G6Y3I3_9SPHN</name>